<gene>
    <name evidence="1" type="ORF">HannXRQ_Chr01g0001881</name>
</gene>
<dbReference type="AlphaFoldDB" id="A0A251VLB0"/>
<dbReference type="EMBL" id="CM007890">
    <property type="protein sequence ID" value="OTG35913.1"/>
    <property type="molecule type" value="Genomic_DNA"/>
</dbReference>
<keyword evidence="2" id="KW-1185">Reference proteome</keyword>
<dbReference type="Proteomes" id="UP000215914">
    <property type="component" value="Chromosome 1"/>
</dbReference>
<protein>
    <submittedName>
        <fullName evidence="1">Uncharacterized protein</fullName>
    </submittedName>
</protein>
<evidence type="ECO:0000313" key="2">
    <source>
        <dbReference type="Proteomes" id="UP000215914"/>
    </source>
</evidence>
<dbReference type="InParanoid" id="A0A251VLB0"/>
<sequence length="83" mass="9792">MSRIRRALLISFEPKWDDWPTIIFSTKERAAANIILLEAYIQSRLVLDFGGNHNQRTQQYQTQEGESPKDQRDEFYSLFAKGR</sequence>
<reference evidence="2" key="1">
    <citation type="journal article" date="2017" name="Nature">
        <title>The sunflower genome provides insights into oil metabolism, flowering and Asterid evolution.</title>
        <authorList>
            <person name="Badouin H."/>
            <person name="Gouzy J."/>
            <person name="Grassa C.J."/>
            <person name="Murat F."/>
            <person name="Staton S.E."/>
            <person name="Cottret L."/>
            <person name="Lelandais-Briere C."/>
            <person name="Owens G.L."/>
            <person name="Carrere S."/>
            <person name="Mayjonade B."/>
            <person name="Legrand L."/>
            <person name="Gill N."/>
            <person name="Kane N.C."/>
            <person name="Bowers J.E."/>
            <person name="Hubner S."/>
            <person name="Bellec A."/>
            <person name="Berard A."/>
            <person name="Berges H."/>
            <person name="Blanchet N."/>
            <person name="Boniface M.C."/>
            <person name="Brunel D."/>
            <person name="Catrice O."/>
            <person name="Chaidir N."/>
            <person name="Claudel C."/>
            <person name="Donnadieu C."/>
            <person name="Faraut T."/>
            <person name="Fievet G."/>
            <person name="Helmstetter N."/>
            <person name="King M."/>
            <person name="Knapp S.J."/>
            <person name="Lai Z."/>
            <person name="Le Paslier M.C."/>
            <person name="Lippi Y."/>
            <person name="Lorenzon L."/>
            <person name="Mandel J.R."/>
            <person name="Marage G."/>
            <person name="Marchand G."/>
            <person name="Marquand E."/>
            <person name="Bret-Mestries E."/>
            <person name="Morien E."/>
            <person name="Nambeesan S."/>
            <person name="Nguyen T."/>
            <person name="Pegot-Espagnet P."/>
            <person name="Pouilly N."/>
            <person name="Raftis F."/>
            <person name="Sallet E."/>
            <person name="Schiex T."/>
            <person name="Thomas J."/>
            <person name="Vandecasteele C."/>
            <person name="Vares D."/>
            <person name="Vear F."/>
            <person name="Vautrin S."/>
            <person name="Crespi M."/>
            <person name="Mangin B."/>
            <person name="Burke J.M."/>
            <person name="Salse J."/>
            <person name="Munos S."/>
            <person name="Vincourt P."/>
            <person name="Rieseberg L.H."/>
            <person name="Langlade N.B."/>
        </authorList>
    </citation>
    <scope>NUCLEOTIDE SEQUENCE [LARGE SCALE GENOMIC DNA]</scope>
    <source>
        <strain evidence="2">cv. SF193</strain>
    </source>
</reference>
<name>A0A251VLB0_HELAN</name>
<evidence type="ECO:0000313" key="1">
    <source>
        <dbReference type="EMBL" id="OTG35913.1"/>
    </source>
</evidence>
<proteinExistence type="predicted"/>
<accession>A0A251VLB0</accession>
<organism evidence="1 2">
    <name type="scientific">Helianthus annuus</name>
    <name type="common">Common sunflower</name>
    <dbReference type="NCBI Taxonomy" id="4232"/>
    <lineage>
        <taxon>Eukaryota</taxon>
        <taxon>Viridiplantae</taxon>
        <taxon>Streptophyta</taxon>
        <taxon>Embryophyta</taxon>
        <taxon>Tracheophyta</taxon>
        <taxon>Spermatophyta</taxon>
        <taxon>Magnoliopsida</taxon>
        <taxon>eudicotyledons</taxon>
        <taxon>Gunneridae</taxon>
        <taxon>Pentapetalae</taxon>
        <taxon>asterids</taxon>
        <taxon>campanulids</taxon>
        <taxon>Asterales</taxon>
        <taxon>Asteraceae</taxon>
        <taxon>Asteroideae</taxon>
        <taxon>Heliantheae alliance</taxon>
        <taxon>Heliantheae</taxon>
        <taxon>Helianthus</taxon>
    </lineage>
</organism>